<name>A0A2D4LQ13_9SAUR</name>
<protein>
    <submittedName>
        <fullName evidence="1">Uncharacterized protein</fullName>
    </submittedName>
</protein>
<proteinExistence type="predicted"/>
<dbReference type="Pfam" id="PF15745">
    <property type="entry name" value="AP1AR"/>
    <property type="match status" value="1"/>
</dbReference>
<dbReference type="GO" id="GO:0035650">
    <property type="term" value="F:AP-1 adaptor complex binding"/>
    <property type="evidence" value="ECO:0007669"/>
    <property type="project" value="InterPro"/>
</dbReference>
<reference evidence="1" key="2">
    <citation type="submission" date="2017-11" db="EMBL/GenBank/DDBJ databases">
        <title>Coralsnake Venomics: Analyses of Venom Gland Transcriptomes and Proteomes of Six Brazilian Taxa.</title>
        <authorList>
            <person name="Aird S.D."/>
            <person name="Jorge da Silva N."/>
            <person name="Qiu L."/>
            <person name="Villar-Briones A."/>
            <person name="Aparecida-Saddi V."/>
            <person name="Campos-Telles M.P."/>
            <person name="Grau M."/>
            <person name="Mikheyev A.S."/>
        </authorList>
    </citation>
    <scope>NUCLEOTIDE SEQUENCE</scope>
    <source>
        <tissue evidence="1">Venom_gland</tissue>
    </source>
</reference>
<dbReference type="GO" id="GO:2000146">
    <property type="term" value="P:negative regulation of cell motility"/>
    <property type="evidence" value="ECO:0007669"/>
    <property type="project" value="InterPro"/>
</dbReference>
<dbReference type="GO" id="GO:0048203">
    <property type="term" value="P:vesicle targeting, trans-Golgi to endosome"/>
    <property type="evidence" value="ECO:0007669"/>
    <property type="project" value="InterPro"/>
</dbReference>
<dbReference type="PANTHER" id="PTHR34529">
    <property type="entry name" value="AP-1 COMPLEX-ASSOCIATED REGULATORY PROTEIN"/>
    <property type="match status" value="1"/>
</dbReference>
<dbReference type="GO" id="GO:0005829">
    <property type="term" value="C:cytosol"/>
    <property type="evidence" value="ECO:0007669"/>
    <property type="project" value="GOC"/>
</dbReference>
<dbReference type="GO" id="GO:1900025">
    <property type="term" value="P:negative regulation of substrate adhesion-dependent cell spreading"/>
    <property type="evidence" value="ECO:0007669"/>
    <property type="project" value="InterPro"/>
</dbReference>
<evidence type="ECO:0000313" key="1">
    <source>
        <dbReference type="EMBL" id="LAB23080.1"/>
    </source>
</evidence>
<dbReference type="PANTHER" id="PTHR34529:SF1">
    <property type="entry name" value="AP-1 COMPLEX-ASSOCIATED REGULATORY PROTEIN"/>
    <property type="match status" value="1"/>
</dbReference>
<reference evidence="1" key="1">
    <citation type="submission" date="2017-07" db="EMBL/GenBank/DDBJ databases">
        <authorList>
            <person name="Mikheyev A."/>
            <person name="Grau M."/>
        </authorList>
    </citation>
    <scope>NUCLEOTIDE SEQUENCE</scope>
    <source>
        <tissue evidence="1">Venom_gland</tissue>
    </source>
</reference>
<dbReference type="InterPro" id="IPR031483">
    <property type="entry name" value="AP1AR"/>
</dbReference>
<sequence length="144" mass="16712">MGNSWAAQWCCWVFPRREAGRLQRGGGSKYFRTCSTGEHFTIEFENLVESDEGESPGSNQRPLTEEEISALQERQYNSIAEKQRTLDDKLQSELAIQEEKLRIEEETLYAVQRERARAAKQRKFEVRGKDPKIYVLECLFISSS</sequence>
<accession>A0A2D4LQ13</accession>
<dbReference type="GO" id="GO:0005768">
    <property type="term" value="C:endosome"/>
    <property type="evidence" value="ECO:0007669"/>
    <property type="project" value="TreeGrafter"/>
</dbReference>
<dbReference type="EMBL" id="IACM01032264">
    <property type="protein sequence ID" value="LAB23080.1"/>
    <property type="molecule type" value="Transcribed_RNA"/>
</dbReference>
<dbReference type="GO" id="GO:0019894">
    <property type="term" value="F:kinesin binding"/>
    <property type="evidence" value="ECO:0007669"/>
    <property type="project" value="TreeGrafter"/>
</dbReference>
<dbReference type="AlphaFoldDB" id="A0A2D4LQ13"/>
<dbReference type="GO" id="GO:0034315">
    <property type="term" value="P:regulation of Arp2/3 complex-mediated actin nucleation"/>
    <property type="evidence" value="ECO:0007669"/>
    <property type="project" value="InterPro"/>
</dbReference>
<organism evidence="1">
    <name type="scientific">Micrurus spixii</name>
    <name type="common">Amazon coral snake</name>
    <dbReference type="NCBI Taxonomy" id="129469"/>
    <lineage>
        <taxon>Eukaryota</taxon>
        <taxon>Metazoa</taxon>
        <taxon>Chordata</taxon>
        <taxon>Craniata</taxon>
        <taxon>Vertebrata</taxon>
        <taxon>Euteleostomi</taxon>
        <taxon>Lepidosauria</taxon>
        <taxon>Squamata</taxon>
        <taxon>Bifurcata</taxon>
        <taxon>Unidentata</taxon>
        <taxon>Episquamata</taxon>
        <taxon>Toxicofera</taxon>
        <taxon>Serpentes</taxon>
        <taxon>Colubroidea</taxon>
        <taxon>Elapidae</taxon>
        <taxon>Elapinae</taxon>
        <taxon>Micrurus</taxon>
    </lineage>
</organism>